<gene>
    <name evidence="9" type="primary">ackA</name>
    <name evidence="11" type="ORF">A0U89_06390</name>
</gene>
<dbReference type="InterPro" id="IPR000890">
    <property type="entry name" value="Aliphatic_acid_kin_short-chain"/>
</dbReference>
<keyword evidence="12" id="KW-1185">Reference proteome</keyword>
<evidence type="ECO:0000256" key="7">
    <source>
        <dbReference type="ARBA" id="ARBA00022840"/>
    </source>
</evidence>
<dbReference type="InterPro" id="IPR004372">
    <property type="entry name" value="Ac/propionate_kinase"/>
</dbReference>
<dbReference type="RefSeq" id="WP_070402537.1">
    <property type="nucleotide sequence ID" value="NZ_BJVW01000017.1"/>
</dbReference>
<dbReference type="PANTHER" id="PTHR21060">
    <property type="entry name" value="ACETATE KINASE"/>
    <property type="match status" value="1"/>
</dbReference>
<dbReference type="NCBIfam" id="TIGR00016">
    <property type="entry name" value="ackA"/>
    <property type="match status" value="1"/>
</dbReference>
<keyword evidence="6 9" id="KW-0418">Kinase</keyword>
<comment type="function">
    <text evidence="9">Catalyzes the formation of acetyl phosphate from acetate and ATP. Can also catalyze the reverse reaction.</text>
</comment>
<evidence type="ECO:0000256" key="10">
    <source>
        <dbReference type="RuleBase" id="RU003835"/>
    </source>
</evidence>
<feature type="site" description="Transition state stabilizer" evidence="9">
    <location>
        <position position="242"/>
    </location>
</feature>
<dbReference type="SUPFAM" id="SSF53067">
    <property type="entry name" value="Actin-like ATPase domain"/>
    <property type="match status" value="2"/>
</dbReference>
<dbReference type="EMBL" id="CP014674">
    <property type="protein sequence ID" value="AOX16819.1"/>
    <property type="molecule type" value="Genomic_DNA"/>
</dbReference>
<evidence type="ECO:0000256" key="3">
    <source>
        <dbReference type="ARBA" id="ARBA00022679"/>
    </source>
</evidence>
<dbReference type="PRINTS" id="PR00471">
    <property type="entry name" value="ACETATEKNASE"/>
</dbReference>
<evidence type="ECO:0000256" key="1">
    <source>
        <dbReference type="ARBA" id="ARBA00008748"/>
    </source>
</evidence>
<evidence type="ECO:0000256" key="8">
    <source>
        <dbReference type="ARBA" id="ARBA00022842"/>
    </source>
</evidence>
<keyword evidence="3 9" id="KW-0808">Transferase</keyword>
<comment type="cofactor">
    <cofactor evidence="9">
        <name>Mg(2+)</name>
        <dbReference type="ChEBI" id="CHEBI:18420"/>
    </cofactor>
    <cofactor evidence="9">
        <name>Mn(2+)</name>
        <dbReference type="ChEBI" id="CHEBI:29035"/>
    </cofactor>
    <text evidence="9">Mg(2+). Can also accept Mn(2+).</text>
</comment>
<comment type="catalytic activity">
    <reaction evidence="9">
        <text>acetate + ATP = acetyl phosphate + ADP</text>
        <dbReference type="Rhea" id="RHEA:11352"/>
        <dbReference type="ChEBI" id="CHEBI:22191"/>
        <dbReference type="ChEBI" id="CHEBI:30089"/>
        <dbReference type="ChEBI" id="CHEBI:30616"/>
        <dbReference type="ChEBI" id="CHEBI:456216"/>
        <dbReference type="EC" id="2.7.2.1"/>
    </reaction>
</comment>
<dbReference type="GO" id="GO:0006083">
    <property type="term" value="P:acetate metabolic process"/>
    <property type="evidence" value="ECO:0007669"/>
    <property type="project" value="TreeGrafter"/>
</dbReference>
<name>A0A1D8UT71_9PROT</name>
<dbReference type="HAMAP" id="MF_00020">
    <property type="entry name" value="Acetate_kinase"/>
    <property type="match status" value="1"/>
</dbReference>
<dbReference type="GO" id="GO:0005524">
    <property type="term" value="F:ATP binding"/>
    <property type="evidence" value="ECO:0007669"/>
    <property type="project" value="UniProtKB-KW"/>
</dbReference>
<dbReference type="EC" id="2.7.2.1" evidence="9"/>
<protein>
    <recommendedName>
        <fullName evidence="9">Acetate kinase</fullName>
        <ecNumber evidence="9">2.7.2.1</ecNumber>
    </recommendedName>
    <alternativeName>
        <fullName evidence="9">Acetokinase</fullName>
    </alternativeName>
</protein>
<evidence type="ECO:0000256" key="9">
    <source>
        <dbReference type="HAMAP-Rule" id="MF_00020"/>
    </source>
</evidence>
<accession>A0A1D8UT71</accession>
<keyword evidence="4 9" id="KW-0479">Metal-binding</keyword>
<evidence type="ECO:0000313" key="11">
    <source>
        <dbReference type="EMBL" id="AOX16819.1"/>
    </source>
</evidence>
<dbReference type="STRING" id="153496.A0U89_06390"/>
<feature type="binding site" evidence="9">
    <location>
        <position position="381"/>
    </location>
    <ligand>
        <name>Mg(2+)</name>
        <dbReference type="ChEBI" id="CHEBI:18420"/>
    </ligand>
</feature>
<dbReference type="PIRSF" id="PIRSF000722">
    <property type="entry name" value="Acetate_prop_kin"/>
    <property type="match status" value="1"/>
</dbReference>
<keyword evidence="2 9" id="KW-0963">Cytoplasm</keyword>
<dbReference type="GO" id="GO:0008776">
    <property type="term" value="F:acetate kinase activity"/>
    <property type="evidence" value="ECO:0007669"/>
    <property type="project" value="UniProtKB-UniRule"/>
</dbReference>
<dbReference type="Proteomes" id="UP000179145">
    <property type="component" value="Chromosome"/>
</dbReference>
<dbReference type="GO" id="GO:0005829">
    <property type="term" value="C:cytosol"/>
    <property type="evidence" value="ECO:0007669"/>
    <property type="project" value="TreeGrafter"/>
</dbReference>
<evidence type="ECO:0000313" key="12">
    <source>
        <dbReference type="Proteomes" id="UP000179145"/>
    </source>
</evidence>
<feature type="binding site" evidence="9">
    <location>
        <position position="9"/>
    </location>
    <ligand>
        <name>Mg(2+)</name>
        <dbReference type="ChEBI" id="CHEBI:18420"/>
    </ligand>
</feature>
<dbReference type="GO" id="GO:0000287">
    <property type="term" value="F:magnesium ion binding"/>
    <property type="evidence" value="ECO:0007669"/>
    <property type="project" value="UniProtKB-UniRule"/>
</dbReference>
<comment type="similarity">
    <text evidence="1 9 10">Belongs to the acetokinase family.</text>
</comment>
<feature type="binding site" evidence="9">
    <location>
        <begin position="209"/>
        <end position="213"/>
    </location>
    <ligand>
        <name>ATP</name>
        <dbReference type="ChEBI" id="CHEBI:30616"/>
    </ligand>
</feature>
<dbReference type="InterPro" id="IPR023865">
    <property type="entry name" value="Aliphatic_acid_kinase_CS"/>
</dbReference>
<feature type="binding site" evidence="9">
    <location>
        <position position="16"/>
    </location>
    <ligand>
        <name>ATP</name>
        <dbReference type="ChEBI" id="CHEBI:30616"/>
    </ligand>
</feature>
<reference evidence="11 12" key="1">
    <citation type="journal article" date="2016" name="Microb. Cell Fact.">
        <title>Dissection of exopolysaccharide biosynthesis in Kozakia baliensis.</title>
        <authorList>
            <person name="Brandt J.U."/>
            <person name="Jakob F."/>
            <person name="Behr J."/>
            <person name="Geissler A.J."/>
            <person name="Vogel R.F."/>
        </authorList>
    </citation>
    <scope>NUCLEOTIDE SEQUENCE [LARGE SCALE GENOMIC DNA]</scope>
    <source>
        <strain evidence="11 12">DSM 14400</strain>
    </source>
</reference>
<organism evidence="11 12">
    <name type="scientific">Kozakia baliensis</name>
    <dbReference type="NCBI Taxonomy" id="153496"/>
    <lineage>
        <taxon>Bacteria</taxon>
        <taxon>Pseudomonadati</taxon>
        <taxon>Pseudomonadota</taxon>
        <taxon>Alphaproteobacteria</taxon>
        <taxon>Acetobacterales</taxon>
        <taxon>Acetobacteraceae</taxon>
        <taxon>Kozakia</taxon>
    </lineage>
</organism>
<keyword evidence="7 9" id="KW-0067">ATP-binding</keyword>
<dbReference type="UniPathway" id="UPA00340">
    <property type="reaction ID" value="UER00458"/>
</dbReference>
<evidence type="ECO:0000256" key="4">
    <source>
        <dbReference type="ARBA" id="ARBA00022723"/>
    </source>
</evidence>
<comment type="subcellular location">
    <subcellularLocation>
        <location evidence="9">Cytoplasm</location>
    </subcellularLocation>
</comment>
<feature type="binding site" evidence="9">
    <location>
        <begin position="330"/>
        <end position="334"/>
    </location>
    <ligand>
        <name>ATP</name>
        <dbReference type="ChEBI" id="CHEBI:30616"/>
    </ligand>
</feature>
<dbReference type="AlphaFoldDB" id="A0A1D8UT71"/>
<feature type="binding site" evidence="9">
    <location>
        <position position="94"/>
    </location>
    <ligand>
        <name>substrate</name>
    </ligand>
</feature>
<dbReference type="PROSITE" id="PS01075">
    <property type="entry name" value="ACETATE_KINASE_1"/>
    <property type="match status" value="1"/>
</dbReference>
<dbReference type="Pfam" id="PF00871">
    <property type="entry name" value="Acetate_kinase"/>
    <property type="match status" value="1"/>
</dbReference>
<keyword evidence="5 9" id="KW-0547">Nucleotide-binding</keyword>
<evidence type="ECO:0000256" key="2">
    <source>
        <dbReference type="ARBA" id="ARBA00022490"/>
    </source>
</evidence>
<dbReference type="InterPro" id="IPR043129">
    <property type="entry name" value="ATPase_NBD"/>
</dbReference>
<dbReference type="Gene3D" id="3.30.420.40">
    <property type="match status" value="2"/>
</dbReference>
<keyword evidence="8 9" id="KW-0460">Magnesium</keyword>
<dbReference type="PROSITE" id="PS01076">
    <property type="entry name" value="ACETATE_KINASE_2"/>
    <property type="match status" value="1"/>
</dbReference>
<evidence type="ECO:0000256" key="6">
    <source>
        <dbReference type="ARBA" id="ARBA00022777"/>
    </source>
</evidence>
<comment type="pathway">
    <text evidence="9">Metabolic intermediate biosynthesis; acetyl-CoA biosynthesis; acetyl-CoA from acetate: step 1/2.</text>
</comment>
<comment type="subunit">
    <text evidence="9">Homodimer.</text>
</comment>
<sequence length="401" mass="44200">MAQTILTLNAGSSSIKFALFDAEKREPHRLLSGELEGIGECPHLRVKDTEGKVIADENWEHNQSQDPHDEPMAAVMRWLASHYGKGTVQAIGHRIVHGGPKFHQPVKVTPEIYDELAALTPFAPLHQPSCVGPIRAIMRQRPDLPQIACFDTAFHYTMPPIAHRIAVPNSYDRKGVRRYGFHGLSYEHIARRLKRERPELVGGRVLVAHVGNGASLCALRDGKSIATTMGFSVLDGMMMGTRCGHLDPGVLLYMLKEEHLSPDEVENLLYHHAGLLGVSGVSSDMRELRQQSDKPDVAMALELFSYRFAEQAGAMVMALGGLDTLIFTAGIGEHDAAFRQESCNRLAWMGIAFDEAANKAHAPIISKPESRVTVLVVPADEEASIFQHVQSVLTQGDENER</sequence>
<dbReference type="OrthoDB" id="9802453at2"/>
<feature type="active site" description="Proton donor/acceptor" evidence="9">
    <location>
        <position position="151"/>
    </location>
</feature>
<evidence type="ECO:0000256" key="5">
    <source>
        <dbReference type="ARBA" id="ARBA00022741"/>
    </source>
</evidence>
<feature type="site" description="Transition state stabilizer" evidence="9">
    <location>
        <position position="182"/>
    </location>
</feature>
<dbReference type="PANTHER" id="PTHR21060:SF21">
    <property type="entry name" value="ACETATE KINASE"/>
    <property type="match status" value="1"/>
</dbReference>
<dbReference type="GO" id="GO:0006085">
    <property type="term" value="P:acetyl-CoA biosynthetic process"/>
    <property type="evidence" value="ECO:0007669"/>
    <property type="project" value="UniProtKB-UniRule"/>
</dbReference>
<dbReference type="KEGG" id="kba:A0U89_06390"/>
<dbReference type="eggNOG" id="COG0282">
    <property type="taxonomic scope" value="Bacteria"/>
</dbReference>
<proteinExistence type="inferred from homology"/>
<feature type="binding site" evidence="9">
    <location>
        <begin position="284"/>
        <end position="286"/>
    </location>
    <ligand>
        <name>ATP</name>
        <dbReference type="ChEBI" id="CHEBI:30616"/>
    </ligand>
</feature>